<dbReference type="EMBL" id="QGGY01000021">
    <property type="protein sequence ID" value="PWJ72172.1"/>
    <property type="molecule type" value="Genomic_DNA"/>
</dbReference>
<dbReference type="Proteomes" id="UP000245412">
    <property type="component" value="Unassembled WGS sequence"/>
</dbReference>
<reference evidence="5 6" key="1">
    <citation type="submission" date="2018-05" db="EMBL/GenBank/DDBJ databases">
        <authorList>
            <person name="Goeker M."/>
            <person name="Huntemann M."/>
            <person name="Clum A."/>
            <person name="Pillay M."/>
            <person name="Palaniappan K."/>
            <person name="Varghese N."/>
            <person name="Mikhailova N."/>
            <person name="Stamatis D."/>
            <person name="Reddy T."/>
            <person name="Daum C."/>
            <person name="Shapiro N."/>
            <person name="Ivanova N."/>
            <person name="Kyrpides N."/>
            <person name="Woyke T."/>
        </authorList>
    </citation>
    <scope>NUCLEOTIDE SEQUENCE [LARGE SCALE GENOMIC DNA]</scope>
    <source>
        <strain evidence="5 6">DSM 26524</strain>
    </source>
</reference>
<dbReference type="InterPro" id="IPR054579">
    <property type="entry name" value="GCE-like_dom"/>
</dbReference>
<evidence type="ECO:0000259" key="4">
    <source>
        <dbReference type="Pfam" id="PF22244"/>
    </source>
</evidence>
<comment type="caution">
    <text evidence="5">The sequence shown here is derived from an EMBL/GenBank/DDBJ whole genome shotgun (WGS) entry which is preliminary data.</text>
</comment>
<dbReference type="InterPro" id="IPR029058">
    <property type="entry name" value="AB_hydrolase_fold"/>
</dbReference>
<organism evidence="5 6">
    <name type="scientific">Murimonas intestini</name>
    <dbReference type="NCBI Taxonomy" id="1337051"/>
    <lineage>
        <taxon>Bacteria</taxon>
        <taxon>Bacillati</taxon>
        <taxon>Bacillota</taxon>
        <taxon>Clostridia</taxon>
        <taxon>Lachnospirales</taxon>
        <taxon>Lachnospiraceae</taxon>
        <taxon>Murimonas</taxon>
    </lineage>
</organism>
<dbReference type="SUPFAM" id="SSF53474">
    <property type="entry name" value="alpha/beta-Hydrolases"/>
    <property type="match status" value="1"/>
</dbReference>
<dbReference type="GO" id="GO:0052689">
    <property type="term" value="F:carboxylic ester hydrolase activity"/>
    <property type="evidence" value="ECO:0007669"/>
    <property type="project" value="UniProtKB-KW"/>
</dbReference>
<gene>
    <name evidence="5" type="ORF">C7383_12138</name>
</gene>
<dbReference type="Pfam" id="PF22244">
    <property type="entry name" value="GCE_fung"/>
    <property type="match status" value="1"/>
</dbReference>
<keyword evidence="1" id="KW-0719">Serine esterase</keyword>
<dbReference type="AlphaFoldDB" id="A0AB73SXS3"/>
<name>A0AB73SXS3_9FIRM</name>
<keyword evidence="6" id="KW-1185">Reference proteome</keyword>
<keyword evidence="3" id="KW-0378">Hydrolase</keyword>
<evidence type="ECO:0000313" key="5">
    <source>
        <dbReference type="EMBL" id="PWJ72172.1"/>
    </source>
</evidence>
<evidence type="ECO:0000256" key="1">
    <source>
        <dbReference type="ARBA" id="ARBA00022487"/>
    </source>
</evidence>
<protein>
    <recommendedName>
        <fullName evidence="4">4-O-methyl-glucuronoyl methylesterase-like domain-containing protein</fullName>
    </recommendedName>
</protein>
<evidence type="ECO:0000256" key="3">
    <source>
        <dbReference type="ARBA" id="ARBA00022801"/>
    </source>
</evidence>
<dbReference type="RefSeq" id="WP_109748702.1">
    <property type="nucleotide sequence ID" value="NZ_JANKBI010000025.1"/>
</dbReference>
<keyword evidence="2" id="KW-0732">Signal</keyword>
<evidence type="ECO:0000313" key="6">
    <source>
        <dbReference type="Proteomes" id="UP000245412"/>
    </source>
</evidence>
<feature type="domain" description="4-O-methyl-glucuronoyl methylesterase-like" evidence="4">
    <location>
        <begin position="88"/>
        <end position="310"/>
    </location>
</feature>
<proteinExistence type="predicted"/>
<accession>A0AB73SXS3</accession>
<dbReference type="Gene3D" id="3.40.50.1820">
    <property type="entry name" value="alpha/beta hydrolase"/>
    <property type="match status" value="1"/>
</dbReference>
<sequence length="360" mass="40402">MGFLQSEIEKRRIPELFGMDVKGGAVSQEFWRKRREQIKGLLSEQFAGYATRLSFKTSGTVVREEQNGFGGKAVVKTVQLDIRSDFSHAAFPFQIALPKKAENPPLFLYLSFTPEIADGIGEEILDEGYAIASVCYQDMAPDYYDEHKNGLGRFCTRNPFDSWGKLKIWSWGASRILDYILENESIDEERAAVMGHSRLGKTALLAGAFDERFSLTAAIQSGAGGAALFRGKSGEQIENLNGRGSRLWFAGNFFEYLGKTEELPFDQHFLLSLTAPRHLYVSSAAEDGWADPRSEFLGCAAASKAFELYGKKGLVTPDKYPETGDVLCEGSIGYHMREGTHYLSRDDWHRVMDYRSRHHV</sequence>
<evidence type="ECO:0000256" key="2">
    <source>
        <dbReference type="ARBA" id="ARBA00022729"/>
    </source>
</evidence>